<dbReference type="Pfam" id="PF01098">
    <property type="entry name" value="FTSW_RODA_SPOVE"/>
    <property type="match status" value="1"/>
</dbReference>
<reference evidence="7 8" key="1">
    <citation type="submission" date="2016-05" db="EMBL/GenBank/DDBJ databases">
        <authorList>
            <person name="Lavstsen T."/>
            <person name="Jespersen J.S."/>
        </authorList>
    </citation>
    <scope>NUCLEOTIDE SEQUENCE [LARGE SCALE GENOMIC DNA]</scope>
    <source>
        <strain evidence="7 8">YLB-01</strain>
    </source>
</reference>
<keyword evidence="7" id="KW-0132">Cell division</keyword>
<keyword evidence="5 6" id="KW-0472">Membrane</keyword>
<evidence type="ECO:0000256" key="4">
    <source>
        <dbReference type="ARBA" id="ARBA00022989"/>
    </source>
</evidence>
<feature type="transmembrane region" description="Helical" evidence="6">
    <location>
        <begin position="392"/>
        <end position="413"/>
    </location>
</feature>
<dbReference type="RefSeq" id="WP_067028161.1">
    <property type="nucleotide sequence ID" value="NZ_JRNY01000011.1"/>
</dbReference>
<feature type="transmembrane region" description="Helical" evidence="6">
    <location>
        <begin position="225"/>
        <end position="244"/>
    </location>
</feature>
<comment type="subcellular location">
    <subcellularLocation>
        <location evidence="1">Membrane</location>
        <topology evidence="1">Multi-pass membrane protein</topology>
    </subcellularLocation>
</comment>
<dbReference type="GO" id="GO:0051301">
    <property type="term" value="P:cell division"/>
    <property type="evidence" value="ECO:0007669"/>
    <property type="project" value="UniProtKB-KW"/>
</dbReference>
<evidence type="ECO:0000313" key="7">
    <source>
        <dbReference type="EMBL" id="OCG76432.1"/>
    </source>
</evidence>
<protein>
    <submittedName>
        <fullName evidence="7">Cell division protein FtsW</fullName>
    </submittedName>
</protein>
<evidence type="ECO:0000256" key="5">
    <source>
        <dbReference type="ARBA" id="ARBA00023136"/>
    </source>
</evidence>
<feature type="transmembrane region" description="Helical" evidence="6">
    <location>
        <begin position="123"/>
        <end position="140"/>
    </location>
</feature>
<feature type="transmembrane region" description="Helical" evidence="6">
    <location>
        <begin position="60"/>
        <end position="78"/>
    </location>
</feature>
<dbReference type="PANTHER" id="PTHR30474:SF3">
    <property type="entry name" value="PEPTIDOGLYCAN GLYCOSYLTRANSFERASE RODA"/>
    <property type="match status" value="1"/>
</dbReference>
<keyword evidence="4 6" id="KW-1133">Transmembrane helix</keyword>
<dbReference type="AlphaFoldDB" id="A0A1B9NIJ3"/>
<organism evidence="7 8">
    <name type="scientific">Microbacterium sediminis</name>
    <dbReference type="NCBI Taxonomy" id="904291"/>
    <lineage>
        <taxon>Bacteria</taxon>
        <taxon>Bacillati</taxon>
        <taxon>Actinomycetota</taxon>
        <taxon>Actinomycetes</taxon>
        <taxon>Micrococcales</taxon>
        <taxon>Microbacteriaceae</taxon>
        <taxon>Microbacterium</taxon>
    </lineage>
</organism>
<dbReference type="PANTHER" id="PTHR30474">
    <property type="entry name" value="CELL CYCLE PROTEIN"/>
    <property type="match status" value="1"/>
</dbReference>
<dbReference type="GO" id="GO:0005886">
    <property type="term" value="C:plasma membrane"/>
    <property type="evidence" value="ECO:0007669"/>
    <property type="project" value="TreeGrafter"/>
</dbReference>
<feature type="transmembrane region" description="Helical" evidence="6">
    <location>
        <begin position="359"/>
        <end position="380"/>
    </location>
</feature>
<keyword evidence="2 6" id="KW-0812">Transmembrane</keyword>
<keyword evidence="8" id="KW-1185">Reference proteome</keyword>
<evidence type="ECO:0000256" key="2">
    <source>
        <dbReference type="ARBA" id="ARBA00022692"/>
    </source>
</evidence>
<dbReference type="GO" id="GO:0032153">
    <property type="term" value="C:cell division site"/>
    <property type="evidence" value="ECO:0007669"/>
    <property type="project" value="TreeGrafter"/>
</dbReference>
<dbReference type="Proteomes" id="UP000093355">
    <property type="component" value="Unassembled WGS sequence"/>
</dbReference>
<dbReference type="STRING" id="904291.A7J15_11615"/>
<gene>
    <name evidence="7" type="ORF">A7J15_11615</name>
</gene>
<keyword evidence="7" id="KW-0131">Cell cycle</keyword>
<dbReference type="EMBL" id="LXMD01000002">
    <property type="protein sequence ID" value="OCG76432.1"/>
    <property type="molecule type" value="Genomic_DNA"/>
</dbReference>
<proteinExistence type="predicted"/>
<dbReference type="GO" id="GO:0015648">
    <property type="term" value="F:lipid-linked peptidoglycan transporter activity"/>
    <property type="evidence" value="ECO:0007669"/>
    <property type="project" value="TreeGrafter"/>
</dbReference>
<feature type="transmembrane region" description="Helical" evidence="6">
    <location>
        <begin position="147"/>
        <end position="165"/>
    </location>
</feature>
<accession>A0A1B9NIJ3</accession>
<dbReference type="InterPro" id="IPR001182">
    <property type="entry name" value="FtsW/RodA"/>
</dbReference>
<feature type="transmembrane region" description="Helical" evidence="6">
    <location>
        <begin position="273"/>
        <end position="295"/>
    </location>
</feature>
<sequence>MTDVTAADTAVLKALRRVRTPAPRRNRELFLLLFAIALSTGAMVLVQYGALGHTSTPELVLSGLLGLPALAAHVVLRLRAPAADPLVLPIAFLLTGIGIAEIYRIGLSGVQGTSATAGANQVAYAAMSILIAAVGVWFLGNYRVLYRYPYVFGLAGILLLLLPFVPFLNGGGNAQVWIRIFGFNFQPGEIAKICLAIFFAGYLVRTRESLATTGRKFLGFTFPRAREFGPIVVIWALSLIIIVIQRDLGTGLLVFGMFVVTLYVATGKTGWMLIGVLLALGAAVAASFVLEYVGWRFTNWLDAFNPEVYNRDGGSFQLVQGLFGMAHGGLFGTGLGQGRPYITPVSQSDYILPSLGEELGLVGVFAILALYLVFVGRGLRIGIAGQDDFGKLLSTALSFTLALQVFIMVGGVTRLLPLTGLTTPFLAAGGSSLLANWIIVALILRISDAVRQQPRAVIG</sequence>
<evidence type="ECO:0000256" key="3">
    <source>
        <dbReference type="ARBA" id="ARBA00022960"/>
    </source>
</evidence>
<feature type="transmembrane region" description="Helical" evidence="6">
    <location>
        <begin position="85"/>
        <end position="103"/>
    </location>
</feature>
<dbReference type="OrthoDB" id="9812661at2"/>
<keyword evidence="3" id="KW-0133">Cell shape</keyword>
<feature type="transmembrane region" description="Helical" evidence="6">
    <location>
        <begin position="250"/>
        <end position="266"/>
    </location>
</feature>
<feature type="transmembrane region" description="Helical" evidence="6">
    <location>
        <begin position="425"/>
        <end position="446"/>
    </location>
</feature>
<comment type="caution">
    <text evidence="7">The sequence shown here is derived from an EMBL/GenBank/DDBJ whole genome shotgun (WGS) entry which is preliminary data.</text>
</comment>
<feature type="transmembrane region" description="Helical" evidence="6">
    <location>
        <begin position="185"/>
        <end position="204"/>
    </location>
</feature>
<evidence type="ECO:0000313" key="8">
    <source>
        <dbReference type="Proteomes" id="UP000093355"/>
    </source>
</evidence>
<name>A0A1B9NIJ3_9MICO</name>
<evidence type="ECO:0000256" key="6">
    <source>
        <dbReference type="SAM" id="Phobius"/>
    </source>
</evidence>
<evidence type="ECO:0000256" key="1">
    <source>
        <dbReference type="ARBA" id="ARBA00004141"/>
    </source>
</evidence>
<dbReference type="GO" id="GO:0008360">
    <property type="term" value="P:regulation of cell shape"/>
    <property type="evidence" value="ECO:0007669"/>
    <property type="project" value="UniProtKB-KW"/>
</dbReference>
<feature type="transmembrane region" description="Helical" evidence="6">
    <location>
        <begin position="29"/>
        <end position="48"/>
    </location>
</feature>